<protein>
    <submittedName>
        <fullName evidence="3">Uncharacterized protein</fullName>
    </submittedName>
</protein>
<organism evidence="3 4">
    <name type="scientific">Babesia bigemina</name>
    <dbReference type="NCBI Taxonomy" id="5866"/>
    <lineage>
        <taxon>Eukaryota</taxon>
        <taxon>Sar</taxon>
        <taxon>Alveolata</taxon>
        <taxon>Apicomplexa</taxon>
        <taxon>Aconoidasida</taxon>
        <taxon>Piroplasmida</taxon>
        <taxon>Babesiidae</taxon>
        <taxon>Babesia</taxon>
    </lineage>
</organism>
<name>A0A061D7Y3_BABBI</name>
<dbReference type="EMBL" id="LK391709">
    <property type="protein sequence ID" value="CDR96658.1"/>
    <property type="molecule type" value="Genomic_DNA"/>
</dbReference>
<proteinExistence type="predicted"/>
<reference evidence="4" key="1">
    <citation type="journal article" date="2014" name="Nucleic Acids Res.">
        <title>The evolutionary dynamics of variant antigen genes in Babesia reveal a history of genomic innovation underlying host-parasite interaction.</title>
        <authorList>
            <person name="Jackson A.P."/>
            <person name="Otto T.D."/>
            <person name="Darby A."/>
            <person name="Ramaprasad A."/>
            <person name="Xia D."/>
            <person name="Echaide I.E."/>
            <person name="Farber M."/>
            <person name="Gahlot S."/>
            <person name="Gamble J."/>
            <person name="Gupta D."/>
            <person name="Gupta Y."/>
            <person name="Jackson L."/>
            <person name="Malandrin L."/>
            <person name="Malas T.B."/>
            <person name="Moussa E."/>
            <person name="Nair M."/>
            <person name="Reid A.J."/>
            <person name="Sanders M."/>
            <person name="Sharma J."/>
            <person name="Tracey A."/>
            <person name="Quail M.A."/>
            <person name="Weir W."/>
            <person name="Wastling J.M."/>
            <person name="Hall N."/>
            <person name="Willadsen P."/>
            <person name="Lingelbach K."/>
            <person name="Shiels B."/>
            <person name="Tait A."/>
            <person name="Berriman M."/>
            <person name="Allred D.R."/>
            <person name="Pain A."/>
        </authorList>
    </citation>
    <scope>NUCLEOTIDE SEQUENCE [LARGE SCALE GENOMIC DNA]</scope>
    <source>
        <strain evidence="4">Bond</strain>
    </source>
</reference>
<feature type="chain" id="PRO_5001596071" evidence="2">
    <location>
        <begin position="20"/>
        <end position="299"/>
    </location>
</feature>
<evidence type="ECO:0000256" key="2">
    <source>
        <dbReference type="SAM" id="SignalP"/>
    </source>
</evidence>
<keyword evidence="1" id="KW-0812">Transmembrane</keyword>
<sequence>MRTLVCQLCCSLLCQPISGITVFMGSLLSPSSVFCCFDITHNIIAGRSTPHPDCPDWDHLGRHDLQAVSGIRGSESLNHKSNSNHSNEHPRTLSTLVGCSSDSANCHPHCSPITYRAYSLYSPTFAHTYLSWTVYLPDRLRESLQKLCNDMIKYKCSDGKSLYSCSTALPLLYLHGFTPPEGTSQVSLKCSDVITKLKEIVNGGPIASLMTCMDYFLYGIREPFIFSLVALWSTAFLIFANTMLYRLDILHIRSHLIRSKASHRIDVKALLTKGRKMLSLYKDVDYFDEDPIGQIGIVQ</sequence>
<gene>
    <name evidence="3" type="ORF">BBBOND_0305610</name>
</gene>
<dbReference type="GeneID" id="24565199"/>
<evidence type="ECO:0000256" key="1">
    <source>
        <dbReference type="SAM" id="Phobius"/>
    </source>
</evidence>
<accession>A0A061D7Y3</accession>
<dbReference type="RefSeq" id="XP_012768844.1">
    <property type="nucleotide sequence ID" value="XM_012913390.1"/>
</dbReference>
<dbReference type="STRING" id="5866.A0A061D7Y3"/>
<keyword evidence="1" id="KW-1133">Transmembrane helix</keyword>
<evidence type="ECO:0000313" key="4">
    <source>
        <dbReference type="Proteomes" id="UP000033188"/>
    </source>
</evidence>
<feature type="transmembrane region" description="Helical" evidence="1">
    <location>
        <begin position="224"/>
        <end position="245"/>
    </location>
</feature>
<dbReference type="VEuPathDB" id="PiroplasmaDB:BBBOND_0305610"/>
<dbReference type="KEGG" id="bbig:BBBOND_0305610"/>
<keyword evidence="4" id="KW-1185">Reference proteome</keyword>
<dbReference type="Proteomes" id="UP000033188">
    <property type="component" value="Chromosome 3"/>
</dbReference>
<dbReference type="AlphaFoldDB" id="A0A061D7Y3"/>
<keyword evidence="2" id="KW-0732">Signal</keyword>
<keyword evidence="1" id="KW-0472">Membrane</keyword>
<feature type="signal peptide" evidence="2">
    <location>
        <begin position="1"/>
        <end position="19"/>
    </location>
</feature>
<evidence type="ECO:0000313" key="3">
    <source>
        <dbReference type="EMBL" id="CDR96658.1"/>
    </source>
</evidence>